<sequence length="154" mass="17533">MQFFSSFEHTVHLEMVISALEEKGIKKEHIFAVPLKSRRKEQQFFDSIHYSDGISFVNKGSILATAFAVIGASRGFVLEWGPIYWGLIGAVSGFFLGLLIDLFIYRVMKKKRPLKRGKTTEIILIIDCEPYEAQLVEHLLWHHQALGVAKVIKA</sequence>
<gene>
    <name evidence="2" type="ORF">SAMN05216565_1292</name>
</gene>
<dbReference type="Proteomes" id="UP000199159">
    <property type="component" value="Unassembled WGS sequence"/>
</dbReference>
<protein>
    <submittedName>
        <fullName evidence="2">Uncharacterized protein</fullName>
    </submittedName>
</protein>
<evidence type="ECO:0000313" key="2">
    <source>
        <dbReference type="EMBL" id="SDP97415.1"/>
    </source>
</evidence>
<dbReference type="RefSeq" id="WP_090859982.1">
    <property type="nucleotide sequence ID" value="NZ_FNJU01000029.1"/>
</dbReference>
<dbReference type="OrthoDB" id="1683109at2"/>
<organism evidence="2 3">
    <name type="scientific">Litchfieldia salsa</name>
    <dbReference type="NCBI Taxonomy" id="930152"/>
    <lineage>
        <taxon>Bacteria</taxon>
        <taxon>Bacillati</taxon>
        <taxon>Bacillota</taxon>
        <taxon>Bacilli</taxon>
        <taxon>Bacillales</taxon>
        <taxon>Bacillaceae</taxon>
        <taxon>Litchfieldia</taxon>
    </lineage>
</organism>
<dbReference type="STRING" id="930152.SAMN05216565_1292"/>
<evidence type="ECO:0000256" key="1">
    <source>
        <dbReference type="SAM" id="Phobius"/>
    </source>
</evidence>
<dbReference type="AlphaFoldDB" id="A0A1H0X3W5"/>
<proteinExistence type="predicted"/>
<keyword evidence="1" id="KW-0472">Membrane</keyword>
<keyword evidence="1" id="KW-0812">Transmembrane</keyword>
<name>A0A1H0X3W5_9BACI</name>
<feature type="transmembrane region" description="Helical" evidence="1">
    <location>
        <begin position="83"/>
        <end position="108"/>
    </location>
</feature>
<feature type="transmembrane region" description="Helical" evidence="1">
    <location>
        <begin position="56"/>
        <end position="77"/>
    </location>
</feature>
<evidence type="ECO:0000313" key="3">
    <source>
        <dbReference type="Proteomes" id="UP000199159"/>
    </source>
</evidence>
<keyword evidence="1" id="KW-1133">Transmembrane helix</keyword>
<keyword evidence="3" id="KW-1185">Reference proteome</keyword>
<reference evidence="3" key="1">
    <citation type="submission" date="2016-10" db="EMBL/GenBank/DDBJ databases">
        <authorList>
            <person name="Varghese N."/>
            <person name="Submissions S."/>
        </authorList>
    </citation>
    <scope>NUCLEOTIDE SEQUENCE [LARGE SCALE GENOMIC DNA]</scope>
    <source>
        <strain evidence="3">IBRC-M10078</strain>
    </source>
</reference>
<accession>A0A1H0X3W5</accession>
<dbReference type="EMBL" id="FNJU01000029">
    <property type="protein sequence ID" value="SDP97415.1"/>
    <property type="molecule type" value="Genomic_DNA"/>
</dbReference>